<reference evidence="11 12" key="1">
    <citation type="journal article" date="2020" name="ISME J.">
        <title>Uncovering the hidden diversity of litter-decomposition mechanisms in mushroom-forming fungi.</title>
        <authorList>
            <person name="Floudas D."/>
            <person name="Bentzer J."/>
            <person name="Ahren D."/>
            <person name="Johansson T."/>
            <person name="Persson P."/>
            <person name="Tunlid A."/>
        </authorList>
    </citation>
    <scope>NUCLEOTIDE SEQUENCE [LARGE SCALE GENOMIC DNA]</scope>
    <source>
        <strain evidence="11 12">CBS 661.87</strain>
    </source>
</reference>
<keyword evidence="5" id="KW-0732">Signal</keyword>
<evidence type="ECO:0000256" key="7">
    <source>
        <dbReference type="ARBA" id="ARBA00022837"/>
    </source>
</evidence>
<comment type="similarity">
    <text evidence="1 10">Belongs to the tannase family.</text>
</comment>
<evidence type="ECO:0000256" key="3">
    <source>
        <dbReference type="ARBA" id="ARBA00022651"/>
    </source>
</evidence>
<dbReference type="Proteomes" id="UP000565441">
    <property type="component" value="Unassembled WGS sequence"/>
</dbReference>
<evidence type="ECO:0000256" key="10">
    <source>
        <dbReference type="RuleBase" id="RU361238"/>
    </source>
</evidence>
<keyword evidence="3" id="KW-0119">Carbohydrate metabolism</keyword>
<dbReference type="Pfam" id="PF07519">
    <property type="entry name" value="Tannase"/>
    <property type="match status" value="1"/>
</dbReference>
<dbReference type="EMBL" id="JAACJP010000036">
    <property type="protein sequence ID" value="KAF5374438.1"/>
    <property type="molecule type" value="Genomic_DNA"/>
</dbReference>
<keyword evidence="4" id="KW-0479">Metal-binding</keyword>
<comment type="caution">
    <text evidence="11">The sequence shown here is derived from an EMBL/GenBank/DDBJ whole genome shotgun (WGS) entry which is preliminary data.</text>
</comment>
<evidence type="ECO:0000256" key="8">
    <source>
        <dbReference type="ARBA" id="ARBA00023157"/>
    </source>
</evidence>
<dbReference type="GO" id="GO:0045493">
    <property type="term" value="P:xylan catabolic process"/>
    <property type="evidence" value="ECO:0007669"/>
    <property type="project" value="UniProtKB-KW"/>
</dbReference>
<evidence type="ECO:0000256" key="6">
    <source>
        <dbReference type="ARBA" id="ARBA00022801"/>
    </source>
</evidence>
<proteinExistence type="inferred from homology"/>
<evidence type="ECO:0000256" key="2">
    <source>
        <dbReference type="ARBA" id="ARBA00022487"/>
    </source>
</evidence>
<accession>A0A8H5LYQ2</accession>
<keyword evidence="7" id="KW-0106">Calcium</keyword>
<keyword evidence="3" id="KW-0624">Polysaccharide degradation</keyword>
<evidence type="ECO:0000256" key="1">
    <source>
        <dbReference type="ARBA" id="ARBA00006249"/>
    </source>
</evidence>
<dbReference type="GO" id="GO:0046872">
    <property type="term" value="F:metal ion binding"/>
    <property type="evidence" value="ECO:0007669"/>
    <property type="project" value="UniProtKB-KW"/>
</dbReference>
<gene>
    <name evidence="11" type="ORF">D9615_009044</name>
</gene>
<name>A0A8H5LYQ2_9AGAR</name>
<evidence type="ECO:0000256" key="4">
    <source>
        <dbReference type="ARBA" id="ARBA00022723"/>
    </source>
</evidence>
<evidence type="ECO:0000313" key="11">
    <source>
        <dbReference type="EMBL" id="KAF5374438.1"/>
    </source>
</evidence>
<dbReference type="Gene3D" id="3.40.50.1820">
    <property type="entry name" value="alpha/beta hydrolase"/>
    <property type="match status" value="1"/>
</dbReference>
<dbReference type="InterPro" id="IPR029058">
    <property type="entry name" value="AB_hydrolase_fold"/>
</dbReference>
<keyword evidence="2" id="KW-0719">Serine esterase</keyword>
<keyword evidence="6 10" id="KW-0378">Hydrolase</keyword>
<keyword evidence="12" id="KW-1185">Reference proteome</keyword>
<organism evidence="11 12">
    <name type="scientific">Tricholomella constricta</name>
    <dbReference type="NCBI Taxonomy" id="117010"/>
    <lineage>
        <taxon>Eukaryota</taxon>
        <taxon>Fungi</taxon>
        <taxon>Dikarya</taxon>
        <taxon>Basidiomycota</taxon>
        <taxon>Agaricomycotina</taxon>
        <taxon>Agaricomycetes</taxon>
        <taxon>Agaricomycetidae</taxon>
        <taxon>Agaricales</taxon>
        <taxon>Tricholomatineae</taxon>
        <taxon>Lyophyllaceae</taxon>
        <taxon>Tricholomella</taxon>
    </lineage>
</organism>
<evidence type="ECO:0000313" key="12">
    <source>
        <dbReference type="Proteomes" id="UP000565441"/>
    </source>
</evidence>
<dbReference type="PANTHER" id="PTHR33938:SF15">
    <property type="entry name" value="FERULOYL ESTERASE B-RELATED"/>
    <property type="match status" value="1"/>
</dbReference>
<dbReference type="InterPro" id="IPR011118">
    <property type="entry name" value="Tannase/feruloyl_esterase"/>
</dbReference>
<keyword evidence="8" id="KW-1015">Disulfide bond</keyword>
<comment type="catalytic activity">
    <reaction evidence="9">
        <text>feruloyl-polysaccharide + H2O = ferulate + polysaccharide.</text>
        <dbReference type="EC" id="3.1.1.73"/>
    </reaction>
</comment>
<dbReference type="SUPFAM" id="SSF53474">
    <property type="entry name" value="alpha/beta-Hydrolases"/>
    <property type="match status" value="1"/>
</dbReference>
<dbReference type="OrthoDB" id="3039123at2759"/>
<evidence type="ECO:0000256" key="9">
    <source>
        <dbReference type="ARBA" id="ARBA00034075"/>
    </source>
</evidence>
<evidence type="ECO:0000256" key="5">
    <source>
        <dbReference type="ARBA" id="ARBA00022729"/>
    </source>
</evidence>
<dbReference type="GO" id="GO:0030600">
    <property type="term" value="F:feruloyl esterase activity"/>
    <property type="evidence" value="ECO:0007669"/>
    <property type="project" value="UniProtKB-EC"/>
</dbReference>
<dbReference type="AlphaFoldDB" id="A0A8H5LYQ2"/>
<sequence length="338" mass="36479">MDWIPDPVVSLINYIPAVTQDSRPGACAALQTTLRLENTIITSATHVAGGSTVSTPGSCQSSTPVTASICRVQFIVNTTSTSRVHAEAWLPDEWYGRFLGVGNGGLNGCIDYDMIDYGSSLHFAAVGSDNGHDGNDDPSFAEPEVINDFAFRAIHVEAVIGKQIVEAYYGRSHSKSYYLGCSTGGRQGTQAALRFPEDFDGILAGAPATDFNHLLGWEAMLGRYIGAPNPTTSPSFISLDLWNVVAAEIMKQCDTLDGVEDGIITEPDDCHFKPSVLLCHPKNKATDCLTKAQVAALEKIYQPLLGLNKELVYCKPGAPALRARTLNLHVTFEPYHIN</sequence>
<dbReference type="EC" id="3.1.1.-" evidence="10"/>
<keyword evidence="3" id="KW-0858">Xylan degradation</keyword>
<dbReference type="PANTHER" id="PTHR33938">
    <property type="entry name" value="FERULOYL ESTERASE B-RELATED"/>
    <property type="match status" value="1"/>
</dbReference>
<protein>
    <recommendedName>
        <fullName evidence="10">Carboxylic ester hydrolase</fullName>
        <ecNumber evidence="10">3.1.1.-</ecNumber>
    </recommendedName>
</protein>